<keyword evidence="4" id="KW-0732">Signal</keyword>
<feature type="domain" description="POTRA" evidence="9">
    <location>
        <begin position="355"/>
        <end position="438"/>
    </location>
</feature>
<reference evidence="10" key="1">
    <citation type="journal article" date="2011" name="Environ. Microbiol.">
        <title>Genomic insights into the metabolic potential of the polycyclic aromatic hydrocarbon degrading sulfate-reducing Deltaproteobacterium N47.</title>
        <authorList>
            <person name="Bergmann F."/>
            <person name="Selesi D."/>
            <person name="Weinmaier T."/>
            <person name="Tischler P."/>
            <person name="Rattei T."/>
            <person name="Meckenstock R.U."/>
        </authorList>
    </citation>
    <scope>NUCLEOTIDE SEQUENCE</scope>
</reference>
<dbReference type="GO" id="GO:0009279">
    <property type="term" value="C:cell outer membrane"/>
    <property type="evidence" value="ECO:0007669"/>
    <property type="project" value="UniProtKB-UniRule"/>
</dbReference>
<keyword evidence="6" id="KW-0472">Membrane</keyword>
<name>E1YAI4_9BACT</name>
<protein>
    <recommendedName>
        <fullName evidence="8">Outer membrane protein assembly factor BamA</fullName>
    </recommendedName>
</protein>
<evidence type="ECO:0000256" key="1">
    <source>
        <dbReference type="ARBA" id="ARBA00004370"/>
    </source>
</evidence>
<dbReference type="InterPro" id="IPR034746">
    <property type="entry name" value="POTRA"/>
</dbReference>
<keyword evidence="7" id="KW-0998">Cell outer membrane</keyword>
<dbReference type="Pfam" id="PF01103">
    <property type="entry name" value="Omp85"/>
    <property type="match status" value="1"/>
</dbReference>
<dbReference type="Gene3D" id="2.40.160.50">
    <property type="entry name" value="membrane protein fhac: a member of the omp85/tpsb transporter family"/>
    <property type="match status" value="1"/>
</dbReference>
<dbReference type="PROSITE" id="PS51779">
    <property type="entry name" value="POTRA"/>
    <property type="match status" value="1"/>
</dbReference>
<dbReference type="EMBL" id="FR695866">
    <property type="protein sequence ID" value="CBX27578.1"/>
    <property type="molecule type" value="Genomic_DNA"/>
</dbReference>
<dbReference type="PANTHER" id="PTHR12815">
    <property type="entry name" value="SORTING AND ASSEMBLY MACHINERY SAMM50 PROTEIN FAMILY MEMBER"/>
    <property type="match status" value="1"/>
</dbReference>
<proteinExistence type="predicted"/>
<dbReference type="InterPro" id="IPR000184">
    <property type="entry name" value="Bac_surfAg_D15"/>
</dbReference>
<keyword evidence="5" id="KW-0677">Repeat</keyword>
<evidence type="ECO:0000256" key="2">
    <source>
        <dbReference type="ARBA" id="ARBA00022452"/>
    </source>
</evidence>
<evidence type="ECO:0000256" key="7">
    <source>
        <dbReference type="ARBA" id="ARBA00023237"/>
    </source>
</evidence>
<organism evidence="10">
    <name type="scientific">uncultured Desulfobacterium sp</name>
    <dbReference type="NCBI Taxonomy" id="201089"/>
    <lineage>
        <taxon>Bacteria</taxon>
        <taxon>Pseudomonadati</taxon>
        <taxon>Thermodesulfobacteriota</taxon>
        <taxon>Desulfobacteria</taxon>
        <taxon>Desulfobacterales</taxon>
        <taxon>Desulfobacteriaceae</taxon>
        <taxon>Desulfobacterium</taxon>
        <taxon>environmental samples</taxon>
    </lineage>
</organism>
<evidence type="ECO:0000256" key="4">
    <source>
        <dbReference type="ARBA" id="ARBA00022729"/>
    </source>
</evidence>
<dbReference type="Gene3D" id="3.10.20.310">
    <property type="entry name" value="membrane protein fhac"/>
    <property type="match status" value="7"/>
</dbReference>
<dbReference type="InterPro" id="IPR010827">
    <property type="entry name" value="BamA/TamA_POTRA"/>
</dbReference>
<dbReference type="PIRSF" id="PIRSF006076">
    <property type="entry name" value="OM_assembly_OMP85"/>
    <property type="match status" value="1"/>
</dbReference>
<keyword evidence="2" id="KW-1134">Transmembrane beta strand</keyword>
<keyword evidence="3" id="KW-0812">Transmembrane</keyword>
<evidence type="ECO:0000256" key="3">
    <source>
        <dbReference type="ARBA" id="ARBA00022692"/>
    </source>
</evidence>
<dbReference type="AlphaFoldDB" id="E1YAI4"/>
<dbReference type="Pfam" id="PF07244">
    <property type="entry name" value="POTRA"/>
    <property type="match status" value="6"/>
</dbReference>
<sequence length="927" mass="105077">MSVFIIGILISVSACCADAKSTKDNYLNISDIRVTIAKRIVEDEHDISLRQMVFNLIDLKKGEKFSPALLDESIRMLQQSGKFKEINVDSKEEDGKFILFFHLTPYRWIKDIRIYGRYPVFERDVLAAMTIYPGNAFVQEVLEKQEAEIVKLYKNEGYIEPKVSVVADEDPADGNYIIKVKIDKGPFYSLKTIAFTGNKNFSATRLKWKMKIWREALFPASFGRFIEAGFKKDVDELTKFYRSKGFADVEIQPVIKKDAKNHTVSISLLINEGPCYRTLFSGNKAFWDSTLKKDLILLRDGNRNGLGLKRSIRKIEESYQSSGYLSAKIKAEEEPHPGKDDIRTIRIIIEENQKTIVDSIDIKGNVSYPESRIRKQMLTETGGIYGSGIFVPAIFEEDISSIRAFYISEGFMSPEVKQELEWNRDRSRVKIRITINEGVRTMVSSVKIAGSKVLSSDDALKLITLKEKQPFQKYMIGKDENALSRLISDKGYPYVKVKGEIEVATDRKQAEITYRITDGIYVSMGEVYSKGNLRTKDRVIKKEMEIRTGEPFSLEKTLLSQRNIRNLDIFKEVGFKTLGLKEEKDKINLMVDIEEQKPYFAELGFGYESSKEFYARTGIGDHNLLGLNKYGWVSGEISQTGYKSEIGISEPRFLDTYTSASMKIYAEQVEEFNENFGYKALGASLGLSPKAIKNFTPGLNFSLERRDQYRLDSSLPLGASISEEEYQKRSILVVTPSLTYNTRDSFIRPKKGVYSSLHVDVSKGLENSFDDFIKYRYDLRYYYTPVNRLTLAFLGRAGYIKAYGNKGQVPQDQLFFLGGTFDVRGFEENLLRFDSAGDAIGGRCAVSGSMEARIDLGANVEMTLFYDTGSVSKAFVDAGSDEFRSSAGLGLRYITPIGPIGILYGHKLDREKGESSGQIHFSVGYTF</sequence>
<dbReference type="GO" id="GO:0071709">
    <property type="term" value="P:membrane assembly"/>
    <property type="evidence" value="ECO:0007669"/>
    <property type="project" value="InterPro"/>
</dbReference>
<dbReference type="InterPro" id="IPR039910">
    <property type="entry name" value="D15-like"/>
</dbReference>
<dbReference type="NCBIfam" id="TIGR03303">
    <property type="entry name" value="OM_YaeT"/>
    <property type="match status" value="1"/>
</dbReference>
<gene>
    <name evidence="10" type="ORF">N47_H24000</name>
</gene>
<comment type="subcellular location">
    <subcellularLocation>
        <location evidence="1">Membrane</location>
    </subcellularLocation>
</comment>
<evidence type="ECO:0000256" key="8">
    <source>
        <dbReference type="NCBIfam" id="TIGR03303"/>
    </source>
</evidence>
<evidence type="ECO:0000313" key="10">
    <source>
        <dbReference type="EMBL" id="CBX27578.1"/>
    </source>
</evidence>
<dbReference type="InterPro" id="IPR023707">
    <property type="entry name" value="OM_assembly_BamA"/>
</dbReference>
<evidence type="ECO:0000259" key="9">
    <source>
        <dbReference type="PROSITE" id="PS51779"/>
    </source>
</evidence>
<evidence type="ECO:0000256" key="6">
    <source>
        <dbReference type="ARBA" id="ARBA00023136"/>
    </source>
</evidence>
<accession>E1YAI4</accession>
<evidence type="ECO:0000256" key="5">
    <source>
        <dbReference type="ARBA" id="ARBA00022737"/>
    </source>
</evidence>
<dbReference type="PANTHER" id="PTHR12815:SF47">
    <property type="entry name" value="TRANSLOCATION AND ASSEMBLY MODULE SUBUNIT TAMA"/>
    <property type="match status" value="1"/>
</dbReference>